<dbReference type="Gene3D" id="1.10.3210.10">
    <property type="entry name" value="Hypothetical protein af1432"/>
    <property type="match status" value="1"/>
</dbReference>
<evidence type="ECO:0000313" key="3">
    <source>
        <dbReference type="Proteomes" id="UP000198771"/>
    </source>
</evidence>
<dbReference type="Proteomes" id="UP000198771">
    <property type="component" value="Unassembled WGS sequence"/>
</dbReference>
<dbReference type="EMBL" id="FMXO01000007">
    <property type="protein sequence ID" value="SDB30566.1"/>
    <property type="molecule type" value="Genomic_DNA"/>
</dbReference>
<dbReference type="PROSITE" id="PS51833">
    <property type="entry name" value="HDOD"/>
    <property type="match status" value="1"/>
</dbReference>
<accession>A0A1G6CCE7</accession>
<sequence>MAFIKIDDITPGMSLASDLRSREGRFLLPQGAVLSERSILTCKAWGVTRAEIVGHEQEELTEARMAAIPPKFIMQAGQYIRPYLNHVDHRHPAIEEITRIAIERTAQRIAAGTPVWCDDGDGDCPHCEMVPGKSRLGDDGPRAVLHLVREQVGLISMPDIFYKIMQVMESPFSSASHIADVVAKDSSLTAKLLKLVNSAYYGFPSKIGSIRRAVALLGTKELTSLAFGISVVNTFDRIPKKVMDVESFWKHSITCGIYASLVSSWKQNLSGERFFVAGLLHDLGRLIMLKGMPDACREAICLSRKERMPLFLAERRVIGFDHAHVGGLLCREWKIPGSLEQMVRYHHAPAKAENIMEAGIVNLANLMASFTSPGACGEGVIPPLCATGWESMGIDVSDLYPAVVLAERQLEEIIQIFIGRE</sequence>
<evidence type="ECO:0000313" key="2">
    <source>
        <dbReference type="EMBL" id="SDB30566.1"/>
    </source>
</evidence>
<organism evidence="2 3">
    <name type="scientific">Desulfonatronum thiosulfatophilum</name>
    <dbReference type="NCBI Taxonomy" id="617002"/>
    <lineage>
        <taxon>Bacteria</taxon>
        <taxon>Pseudomonadati</taxon>
        <taxon>Thermodesulfobacteriota</taxon>
        <taxon>Desulfovibrionia</taxon>
        <taxon>Desulfovibrionales</taxon>
        <taxon>Desulfonatronaceae</taxon>
        <taxon>Desulfonatronum</taxon>
    </lineage>
</organism>
<reference evidence="2 3" key="1">
    <citation type="submission" date="2016-10" db="EMBL/GenBank/DDBJ databases">
        <authorList>
            <person name="de Groot N.N."/>
        </authorList>
    </citation>
    <scope>NUCLEOTIDE SEQUENCE [LARGE SCALE GENOMIC DNA]</scope>
    <source>
        <strain evidence="2 3">ASO4-2</strain>
    </source>
</reference>
<dbReference type="PANTHER" id="PTHR33525">
    <property type="match status" value="1"/>
</dbReference>
<evidence type="ECO:0000259" key="1">
    <source>
        <dbReference type="PROSITE" id="PS51833"/>
    </source>
</evidence>
<dbReference type="RefSeq" id="WP_092119423.1">
    <property type="nucleotide sequence ID" value="NZ_FMXO01000007.1"/>
</dbReference>
<name>A0A1G6CCE7_9BACT</name>
<dbReference type="AlphaFoldDB" id="A0A1G6CCE7"/>
<dbReference type="Pfam" id="PF08668">
    <property type="entry name" value="HDOD"/>
    <property type="match status" value="1"/>
</dbReference>
<dbReference type="InterPro" id="IPR052340">
    <property type="entry name" value="RNase_Y/CdgJ"/>
</dbReference>
<dbReference type="OrthoDB" id="9803649at2"/>
<dbReference type="PANTHER" id="PTHR33525:SF3">
    <property type="entry name" value="RIBONUCLEASE Y"/>
    <property type="match status" value="1"/>
</dbReference>
<feature type="domain" description="HDOD" evidence="1">
    <location>
        <begin position="154"/>
        <end position="349"/>
    </location>
</feature>
<keyword evidence="3" id="KW-1185">Reference proteome</keyword>
<gene>
    <name evidence="2" type="ORF">SAMN05660653_01483</name>
</gene>
<dbReference type="InterPro" id="IPR013976">
    <property type="entry name" value="HDOD"/>
</dbReference>
<dbReference type="STRING" id="617002.SAMN05660653_01483"/>
<dbReference type="SUPFAM" id="SSF109604">
    <property type="entry name" value="HD-domain/PDEase-like"/>
    <property type="match status" value="1"/>
</dbReference>
<proteinExistence type="predicted"/>
<protein>
    <submittedName>
        <fullName evidence="2">HD-like signal output (HDOD) domain, no enzymatic activity</fullName>
    </submittedName>
</protein>